<sequence length="53" mass="6407">NGHKLNHGMFPLNIRKHFFTVRVTEHWHRLPREDVEPPAFEIFKSLWDKVQGN</sequence>
<protein>
    <submittedName>
        <fullName evidence="1">Uncharacterized protein</fullName>
    </submittedName>
</protein>
<evidence type="ECO:0000313" key="1">
    <source>
        <dbReference type="EMBL" id="KFQ88606.1"/>
    </source>
</evidence>
<dbReference type="EMBL" id="KK429365">
    <property type="protein sequence ID" value="KFQ88606.1"/>
    <property type="molecule type" value="Genomic_DNA"/>
</dbReference>
<dbReference type="Proteomes" id="UP000053700">
    <property type="component" value="Unassembled WGS sequence"/>
</dbReference>
<evidence type="ECO:0000313" key="2">
    <source>
        <dbReference type="Proteomes" id="UP000053700"/>
    </source>
</evidence>
<keyword evidence="2" id="KW-1185">Reference proteome</keyword>
<proteinExistence type="predicted"/>
<gene>
    <name evidence="1" type="ORF">N337_10505</name>
</gene>
<reference evidence="1 2" key="1">
    <citation type="submission" date="2014-04" db="EMBL/GenBank/DDBJ databases">
        <title>Genome evolution of avian class.</title>
        <authorList>
            <person name="Zhang G."/>
            <person name="Li C."/>
        </authorList>
    </citation>
    <scope>NUCLEOTIDE SEQUENCE [LARGE SCALE GENOMIC DNA]</scope>
    <source>
        <strain evidence="1">BGI_N337</strain>
    </source>
</reference>
<accession>A0A091UDK3</accession>
<name>A0A091UDK3_PHORB</name>
<dbReference type="AlphaFoldDB" id="A0A091UDK3"/>
<feature type="non-terminal residue" evidence="1">
    <location>
        <position position="53"/>
    </location>
</feature>
<feature type="non-terminal residue" evidence="1">
    <location>
        <position position="1"/>
    </location>
</feature>
<organism evidence="1 2">
    <name type="scientific">Phoenicopterus ruber ruber</name>
    <dbReference type="NCBI Taxonomy" id="9218"/>
    <lineage>
        <taxon>Eukaryota</taxon>
        <taxon>Metazoa</taxon>
        <taxon>Chordata</taxon>
        <taxon>Craniata</taxon>
        <taxon>Vertebrata</taxon>
        <taxon>Euteleostomi</taxon>
        <taxon>Archelosauria</taxon>
        <taxon>Archosauria</taxon>
        <taxon>Dinosauria</taxon>
        <taxon>Saurischia</taxon>
        <taxon>Theropoda</taxon>
        <taxon>Coelurosauria</taxon>
        <taxon>Aves</taxon>
        <taxon>Neognathae</taxon>
        <taxon>Neoaves</taxon>
        <taxon>Mirandornithes</taxon>
        <taxon>Phoenicopteriformes</taxon>
        <taxon>Phoenicopteridae</taxon>
        <taxon>Phoenicopterus</taxon>
    </lineage>
</organism>
<dbReference type="OrthoDB" id="9268520at2759"/>